<dbReference type="FunFam" id="1.10.3470.10:FF:000001">
    <property type="entry name" value="Vitamin B12 ABC transporter permease BtuC"/>
    <property type="match status" value="1"/>
</dbReference>
<dbReference type="PANTHER" id="PTHR30472:SF67">
    <property type="entry name" value="PERMEASE OF ABC TRANSPORTER-RELATED"/>
    <property type="match status" value="1"/>
</dbReference>
<keyword evidence="4" id="KW-1003">Cell membrane</keyword>
<dbReference type="PATRIC" id="fig|1333857.3.peg.375"/>
<name>T5L552_MICMQ</name>
<dbReference type="SUPFAM" id="SSF81345">
    <property type="entry name" value="ABC transporter involved in vitamin B12 uptake, BtuC"/>
    <property type="match status" value="1"/>
</dbReference>
<dbReference type="Proteomes" id="UP000016033">
    <property type="component" value="Unassembled WGS sequence"/>
</dbReference>
<dbReference type="Gene3D" id="1.10.3470.10">
    <property type="entry name" value="ABC transporter involved in vitamin B12 uptake, BtuC"/>
    <property type="match status" value="1"/>
</dbReference>
<dbReference type="RefSeq" id="WP_021198363.1">
    <property type="nucleotide sequence ID" value="NZ_ATAO01000024.1"/>
</dbReference>
<evidence type="ECO:0000256" key="7">
    <source>
        <dbReference type="ARBA" id="ARBA00023136"/>
    </source>
</evidence>
<gene>
    <name evidence="9" type="ORF">L687_10775</name>
</gene>
<dbReference type="GO" id="GO:0033214">
    <property type="term" value="P:siderophore-iron import into cell"/>
    <property type="evidence" value="ECO:0007669"/>
    <property type="project" value="TreeGrafter"/>
</dbReference>
<evidence type="ECO:0000256" key="3">
    <source>
        <dbReference type="ARBA" id="ARBA00022448"/>
    </source>
</evidence>
<feature type="transmembrane region" description="Helical" evidence="8">
    <location>
        <begin position="37"/>
        <end position="60"/>
    </location>
</feature>
<evidence type="ECO:0000313" key="9">
    <source>
        <dbReference type="EMBL" id="EQM85705.1"/>
    </source>
</evidence>
<dbReference type="AlphaFoldDB" id="T5L552"/>
<feature type="transmembrane region" description="Helical" evidence="8">
    <location>
        <begin position="135"/>
        <end position="153"/>
    </location>
</feature>
<dbReference type="InterPro" id="IPR037294">
    <property type="entry name" value="ABC_BtuC-like"/>
</dbReference>
<organism evidence="9 10">
    <name type="scientific">Microbacterium maritypicum MF109</name>
    <dbReference type="NCBI Taxonomy" id="1333857"/>
    <lineage>
        <taxon>Bacteria</taxon>
        <taxon>Bacillati</taxon>
        <taxon>Actinomycetota</taxon>
        <taxon>Actinomycetes</taxon>
        <taxon>Micrococcales</taxon>
        <taxon>Microbacteriaceae</taxon>
        <taxon>Microbacterium</taxon>
    </lineage>
</organism>
<feature type="transmembrane region" description="Helical" evidence="8">
    <location>
        <begin position="194"/>
        <end position="212"/>
    </location>
</feature>
<evidence type="ECO:0000256" key="1">
    <source>
        <dbReference type="ARBA" id="ARBA00004651"/>
    </source>
</evidence>
<feature type="transmembrane region" description="Helical" evidence="8">
    <location>
        <begin position="353"/>
        <end position="371"/>
    </location>
</feature>
<feature type="transmembrane region" description="Helical" evidence="8">
    <location>
        <begin position="108"/>
        <end position="128"/>
    </location>
</feature>
<dbReference type="GO" id="GO:0005886">
    <property type="term" value="C:plasma membrane"/>
    <property type="evidence" value="ECO:0007669"/>
    <property type="project" value="UniProtKB-SubCell"/>
</dbReference>
<feature type="transmembrane region" description="Helical" evidence="8">
    <location>
        <begin position="326"/>
        <end position="347"/>
    </location>
</feature>
<feature type="transmembrane region" description="Helical" evidence="8">
    <location>
        <begin position="159"/>
        <end position="182"/>
    </location>
</feature>
<accession>T5L552</accession>
<dbReference type="Pfam" id="PF01032">
    <property type="entry name" value="FecCD"/>
    <property type="match status" value="1"/>
</dbReference>
<comment type="similarity">
    <text evidence="2">Belongs to the binding-protein-dependent transport system permease family. FecCD subfamily.</text>
</comment>
<comment type="caution">
    <text evidence="9">The sequence shown here is derived from an EMBL/GenBank/DDBJ whole genome shotgun (WGS) entry which is preliminary data.</text>
</comment>
<keyword evidence="7 8" id="KW-0472">Membrane</keyword>
<dbReference type="PANTHER" id="PTHR30472">
    <property type="entry name" value="FERRIC ENTEROBACTIN TRANSPORT SYSTEM PERMEASE PROTEIN"/>
    <property type="match status" value="1"/>
</dbReference>
<protein>
    <recommendedName>
        <fullName evidence="11">ABC transporter permease</fullName>
    </recommendedName>
</protein>
<reference evidence="9 10" key="1">
    <citation type="journal article" date="2013" name="Genome Announc.">
        <title>Whole-genome sequences of five oyster-associated bacteria show potential for crude oil hydrocarbon degradation.</title>
        <authorList>
            <person name="Chauhan A."/>
            <person name="Green S."/>
            <person name="Pathak A."/>
            <person name="Thomas J."/>
            <person name="Venkatramanan R."/>
        </authorList>
    </citation>
    <scope>NUCLEOTIDE SEQUENCE [LARGE SCALE GENOMIC DNA]</scope>
    <source>
        <strain evidence="9 10">MF109</strain>
    </source>
</reference>
<evidence type="ECO:0000256" key="2">
    <source>
        <dbReference type="ARBA" id="ARBA00007935"/>
    </source>
</evidence>
<evidence type="ECO:0000313" key="10">
    <source>
        <dbReference type="Proteomes" id="UP000016033"/>
    </source>
</evidence>
<keyword evidence="5 8" id="KW-0812">Transmembrane</keyword>
<evidence type="ECO:0008006" key="11">
    <source>
        <dbReference type="Google" id="ProtNLM"/>
    </source>
</evidence>
<keyword evidence="6 8" id="KW-1133">Transmembrane helix</keyword>
<evidence type="ECO:0000256" key="5">
    <source>
        <dbReference type="ARBA" id="ARBA00022692"/>
    </source>
</evidence>
<sequence>MSESTGTLTGTDTRRTPVRRIPRLRRRTGGRVGFRRMLPVGPTVTTITVLAVLVLMLSAATGPVTVSPLDAAKIVIGHLAPGMPWMSDGTLTPLQDQAVWQFRVPRSLLAALSGAGLALAGAMMQAVVRNPLAEPYILGVSSGASVGAVLVIVSGGATFLGLTMSGAAFAGAMVACILVAMLARIRGELSPTRMILAGVALGALLSAVTSYLTLTTDAQNVVSVMFFLLGSVSAADMSSLLIPAVALAIACIAVFGLSRSMNALLAGDESAMAVGVRTTRLRGLLLVLASLLTGAIVAVSGGIGFVGLVVPHMARLLVGSDHRRMLPITVLGGALFLMVADLLARTVAMPTEIPLGILTAFVGAPFFLWLMRSGGERAGFDR</sequence>
<evidence type="ECO:0000256" key="4">
    <source>
        <dbReference type="ARBA" id="ARBA00022475"/>
    </source>
</evidence>
<evidence type="ECO:0000256" key="6">
    <source>
        <dbReference type="ARBA" id="ARBA00022989"/>
    </source>
</evidence>
<dbReference type="GO" id="GO:0022857">
    <property type="term" value="F:transmembrane transporter activity"/>
    <property type="evidence" value="ECO:0007669"/>
    <property type="project" value="InterPro"/>
</dbReference>
<dbReference type="CDD" id="cd06550">
    <property type="entry name" value="TM_ABC_iron-siderophores_like"/>
    <property type="match status" value="1"/>
</dbReference>
<keyword evidence="3" id="KW-0813">Transport</keyword>
<comment type="subcellular location">
    <subcellularLocation>
        <location evidence="1">Cell membrane</location>
        <topology evidence="1">Multi-pass membrane protein</topology>
    </subcellularLocation>
</comment>
<dbReference type="InterPro" id="IPR000522">
    <property type="entry name" value="ABC_transptr_permease_BtuC"/>
</dbReference>
<feature type="transmembrane region" description="Helical" evidence="8">
    <location>
        <begin position="240"/>
        <end position="261"/>
    </location>
</feature>
<proteinExistence type="inferred from homology"/>
<dbReference type="EMBL" id="ATAO01000024">
    <property type="protein sequence ID" value="EQM85705.1"/>
    <property type="molecule type" value="Genomic_DNA"/>
</dbReference>
<evidence type="ECO:0000256" key="8">
    <source>
        <dbReference type="SAM" id="Phobius"/>
    </source>
</evidence>
<feature type="transmembrane region" description="Helical" evidence="8">
    <location>
        <begin position="281"/>
        <end position="314"/>
    </location>
</feature>